<dbReference type="InterPro" id="IPR036525">
    <property type="entry name" value="Tubulin/FtsZ_GTPase_sf"/>
</dbReference>
<feature type="region of interest" description="Disordered" evidence="4">
    <location>
        <begin position="570"/>
        <end position="627"/>
    </location>
</feature>
<dbReference type="PROSITE" id="PS51257">
    <property type="entry name" value="PROKAR_LIPOPROTEIN"/>
    <property type="match status" value="1"/>
</dbReference>
<name>A0ABP1AEK1_9BRYO</name>
<feature type="compositionally biased region" description="Polar residues" evidence="4">
    <location>
        <begin position="161"/>
        <end position="178"/>
    </location>
</feature>
<dbReference type="InterPro" id="IPR003409">
    <property type="entry name" value="MORN"/>
</dbReference>
<feature type="region of interest" description="Disordered" evidence="4">
    <location>
        <begin position="157"/>
        <end position="178"/>
    </location>
</feature>
<dbReference type="Pfam" id="PF02493">
    <property type="entry name" value="MORN"/>
    <property type="match status" value="4"/>
</dbReference>
<evidence type="ECO:0000256" key="3">
    <source>
        <dbReference type="ARBA" id="ARBA00023134"/>
    </source>
</evidence>
<dbReference type="EMBL" id="OZ023712">
    <property type="protein sequence ID" value="CAK9860880.1"/>
    <property type="molecule type" value="Genomic_DNA"/>
</dbReference>
<dbReference type="PRINTS" id="PR00423">
    <property type="entry name" value="CELLDVISFTSZ"/>
</dbReference>
<evidence type="ECO:0000259" key="5">
    <source>
        <dbReference type="SMART" id="SM00864"/>
    </source>
</evidence>
<dbReference type="PANTHER" id="PTHR43215">
    <property type="entry name" value="RADIAL SPOKE HEAD 1 HOMOLOG"/>
    <property type="match status" value="1"/>
</dbReference>
<dbReference type="SMART" id="SM00698">
    <property type="entry name" value="MORN"/>
    <property type="match status" value="3"/>
</dbReference>
<keyword evidence="1" id="KW-0677">Repeat</keyword>
<dbReference type="InterPro" id="IPR003008">
    <property type="entry name" value="Tubulin_FtsZ_GTPase"/>
</dbReference>
<dbReference type="Proteomes" id="UP001497522">
    <property type="component" value="Chromosome 11"/>
</dbReference>
<evidence type="ECO:0000256" key="4">
    <source>
        <dbReference type="SAM" id="MobiDB-lite"/>
    </source>
</evidence>
<protein>
    <recommendedName>
        <fullName evidence="5">Tubulin/FtsZ GTPase domain-containing protein</fullName>
    </recommendedName>
</protein>
<feature type="domain" description="Tubulin/FtsZ GTPase" evidence="5">
    <location>
        <begin position="184"/>
        <end position="363"/>
    </location>
</feature>
<feature type="compositionally biased region" description="Basic and acidic residues" evidence="4">
    <location>
        <begin position="581"/>
        <end position="593"/>
    </location>
</feature>
<accession>A0ABP1AEK1</accession>
<dbReference type="PANTHER" id="PTHR43215:SF15">
    <property type="entry name" value="PROTEIN ACCUMULATION AND REPLICATION OF CHLOROPLASTS 3, CHLOROPLASTIC"/>
    <property type="match status" value="1"/>
</dbReference>
<dbReference type="Gene3D" id="2.20.110.10">
    <property type="entry name" value="Histone H3 K4-specific methyltransferase SET7/9 N-terminal domain"/>
    <property type="match status" value="2"/>
</dbReference>
<keyword evidence="7" id="KW-1185">Reference proteome</keyword>
<dbReference type="InterPro" id="IPR008280">
    <property type="entry name" value="Tub_FtsZ_C"/>
</dbReference>
<sequence>MYNMRSMSSSPYHLSTTCGCYRSCCFGAEFGEQIVRSGSYSGFCSVKVELRARRHASQLGYVHSSSVLLDREPRVFLAELCKRGENNIGFRRRRKEQRFQKLGFLSFVHTLLPSLERQQRRVRLKGKQECGLITCEASLAKDAALLGSPVTWVRTPPIHNHGSNGLEQQQPEATQGKPTTIGRELQIIGVGRKIPAIFNFCSQSPLLSSAEFWVIPPDSNVLQSFQTFQQPGGGVRQVDGSLLDPKINAPVEALKLNGPLYLAVAGSTEALDVATGLLQAARDQCCLAVSIVVLPFHFEGQRRRKEAEEAMHILGASSDILIVVEQDALMRQQMVTVAEADCLACTAVLLGIKALSDLLLGDNQVVLDETSYGQQDIDSFEIKSILQQGGKACLGFGKGGSVKAAMGSAALDSPFMHGWLAEEEKGAVLCTVASAAKIEPKEVQEALRLLQDLVGKQQLICTSIQEPSLDTGVVTATIIITRLNSIGLHHTVSKGQLNASISKSMATEGTGTRNDERTCILDGVDLAGPAASGTTEGDPSHTWNGASIEVRNGVDKGVNEKPTQKILKLEQLGSQSGAQSKRSDQPVVPDRKSIPSTSNITRPLDFRSEGGVGQSPMATGNAWKAGPSSAAAEEWALSRAQAREQLVAIDPEEETSITIGIRPRVEQQRVVGQHPYQKSAPEVIPVDPAAVPRKGVGAMLDKYRAMLQGRDSSPALAPTTLSQRAASMLENERSTNKLTQVMEIQLNQGLYKGRCQAGQPEGKGRLTYADGSFYEGQWKQGNRHGTGAFYYANGDMYQGSWRNNVMHGQGWLYFHTGDRLHAHYVNGVANGEARYYSVDGNVFFGRLRDNWRHGECLYIESSGSRWREVWDYGMFVSRTPIQDCSGGGSS</sequence>
<dbReference type="SMART" id="SM00864">
    <property type="entry name" value="Tubulin"/>
    <property type="match status" value="1"/>
</dbReference>
<keyword evidence="3" id="KW-0342">GTP-binding</keyword>
<dbReference type="SUPFAM" id="SSF55307">
    <property type="entry name" value="Tubulin C-terminal domain-like"/>
    <property type="match status" value="1"/>
</dbReference>
<evidence type="ECO:0000256" key="1">
    <source>
        <dbReference type="ARBA" id="ARBA00022737"/>
    </source>
</evidence>
<gene>
    <name evidence="6" type="ORF">CSSPJE1EN2_LOCUS3875</name>
</gene>
<evidence type="ECO:0000256" key="2">
    <source>
        <dbReference type="ARBA" id="ARBA00022741"/>
    </source>
</evidence>
<evidence type="ECO:0000313" key="6">
    <source>
        <dbReference type="EMBL" id="CAK9860880.1"/>
    </source>
</evidence>
<keyword evidence="2" id="KW-0547">Nucleotide-binding</keyword>
<evidence type="ECO:0000313" key="7">
    <source>
        <dbReference type="Proteomes" id="UP001497522"/>
    </source>
</evidence>
<dbReference type="SUPFAM" id="SSF52490">
    <property type="entry name" value="Tubulin nucleotide-binding domain-like"/>
    <property type="match status" value="1"/>
</dbReference>
<organism evidence="6 7">
    <name type="scientific">Sphagnum jensenii</name>
    <dbReference type="NCBI Taxonomy" id="128206"/>
    <lineage>
        <taxon>Eukaryota</taxon>
        <taxon>Viridiplantae</taxon>
        <taxon>Streptophyta</taxon>
        <taxon>Embryophyta</taxon>
        <taxon>Bryophyta</taxon>
        <taxon>Sphagnophytina</taxon>
        <taxon>Sphagnopsida</taxon>
        <taxon>Sphagnales</taxon>
        <taxon>Sphagnaceae</taxon>
        <taxon>Sphagnum</taxon>
    </lineage>
</organism>
<reference evidence="6" key="1">
    <citation type="submission" date="2024-03" db="EMBL/GenBank/DDBJ databases">
        <authorList>
            <consortium name="ELIXIR-Norway"/>
            <consortium name="Elixir Norway"/>
        </authorList>
    </citation>
    <scope>NUCLEOTIDE SEQUENCE</scope>
</reference>
<proteinExistence type="predicted"/>
<dbReference type="SUPFAM" id="SSF82185">
    <property type="entry name" value="Histone H3 K4-specific methyltransferase SET7/9 N-terminal domain"/>
    <property type="match status" value="1"/>
</dbReference>
<dbReference type="Gene3D" id="3.40.50.1440">
    <property type="entry name" value="Tubulin/FtsZ, GTPase domain"/>
    <property type="match status" value="1"/>
</dbReference>